<protein>
    <submittedName>
        <fullName evidence="1">Uncharacterized protein</fullName>
    </submittedName>
</protein>
<proteinExistence type="predicted"/>
<keyword evidence="2" id="KW-1185">Reference proteome</keyword>
<dbReference type="EMBL" id="KN837178">
    <property type="protein sequence ID" value="KIJ36482.1"/>
    <property type="molecule type" value="Genomic_DNA"/>
</dbReference>
<evidence type="ECO:0000313" key="1">
    <source>
        <dbReference type="EMBL" id="KIJ36482.1"/>
    </source>
</evidence>
<accession>A0A0C9V427</accession>
<organism evidence="1 2">
    <name type="scientific">Sphaerobolus stellatus (strain SS14)</name>
    <dbReference type="NCBI Taxonomy" id="990650"/>
    <lineage>
        <taxon>Eukaryota</taxon>
        <taxon>Fungi</taxon>
        <taxon>Dikarya</taxon>
        <taxon>Basidiomycota</taxon>
        <taxon>Agaricomycotina</taxon>
        <taxon>Agaricomycetes</taxon>
        <taxon>Phallomycetidae</taxon>
        <taxon>Geastrales</taxon>
        <taxon>Sphaerobolaceae</taxon>
        <taxon>Sphaerobolus</taxon>
    </lineage>
</organism>
<dbReference type="Proteomes" id="UP000054279">
    <property type="component" value="Unassembled WGS sequence"/>
</dbReference>
<sequence>MLQLTINNKHPNGVNSPQLVKSKEVIVLSAFDFKPLYSMNECIFLALYKEWFRLIGRVPISENEEDGFSMDYQAVLVHTDLNSKEEVLIPVLDIFFKEDFIPPLPSTPLPSHPPPPYHHYSPLL</sequence>
<gene>
    <name evidence="1" type="ORF">M422DRAFT_261241</name>
</gene>
<name>A0A0C9V427_SPHS4</name>
<dbReference type="AlphaFoldDB" id="A0A0C9V427"/>
<dbReference type="HOGENOM" id="CLU_2198650_0_0_1"/>
<evidence type="ECO:0000313" key="2">
    <source>
        <dbReference type="Proteomes" id="UP000054279"/>
    </source>
</evidence>
<reference evidence="1 2" key="1">
    <citation type="submission" date="2014-06" db="EMBL/GenBank/DDBJ databases">
        <title>Evolutionary Origins and Diversification of the Mycorrhizal Mutualists.</title>
        <authorList>
            <consortium name="DOE Joint Genome Institute"/>
            <consortium name="Mycorrhizal Genomics Consortium"/>
            <person name="Kohler A."/>
            <person name="Kuo A."/>
            <person name="Nagy L.G."/>
            <person name="Floudas D."/>
            <person name="Copeland A."/>
            <person name="Barry K.W."/>
            <person name="Cichocki N."/>
            <person name="Veneault-Fourrey C."/>
            <person name="LaButti K."/>
            <person name="Lindquist E.A."/>
            <person name="Lipzen A."/>
            <person name="Lundell T."/>
            <person name="Morin E."/>
            <person name="Murat C."/>
            <person name="Riley R."/>
            <person name="Ohm R."/>
            <person name="Sun H."/>
            <person name="Tunlid A."/>
            <person name="Henrissat B."/>
            <person name="Grigoriev I.V."/>
            <person name="Hibbett D.S."/>
            <person name="Martin F."/>
        </authorList>
    </citation>
    <scope>NUCLEOTIDE SEQUENCE [LARGE SCALE GENOMIC DNA]</scope>
    <source>
        <strain evidence="1 2">SS14</strain>
    </source>
</reference>